<dbReference type="AlphaFoldDB" id="A0A6H5G631"/>
<proteinExistence type="predicted"/>
<accession>A0A6H5G631</accession>
<reference evidence="1 2" key="1">
    <citation type="submission" date="2020-02" db="EMBL/GenBank/DDBJ databases">
        <authorList>
            <person name="Ferguson B K."/>
        </authorList>
    </citation>
    <scope>NUCLEOTIDE SEQUENCE [LARGE SCALE GENOMIC DNA]</scope>
</reference>
<organism evidence="1 2">
    <name type="scientific">Nesidiocoris tenuis</name>
    <dbReference type="NCBI Taxonomy" id="355587"/>
    <lineage>
        <taxon>Eukaryota</taxon>
        <taxon>Metazoa</taxon>
        <taxon>Ecdysozoa</taxon>
        <taxon>Arthropoda</taxon>
        <taxon>Hexapoda</taxon>
        <taxon>Insecta</taxon>
        <taxon>Pterygota</taxon>
        <taxon>Neoptera</taxon>
        <taxon>Paraneoptera</taxon>
        <taxon>Hemiptera</taxon>
        <taxon>Heteroptera</taxon>
        <taxon>Panheteroptera</taxon>
        <taxon>Cimicomorpha</taxon>
        <taxon>Miridae</taxon>
        <taxon>Dicyphina</taxon>
        <taxon>Nesidiocoris</taxon>
    </lineage>
</organism>
<evidence type="ECO:0000313" key="2">
    <source>
        <dbReference type="Proteomes" id="UP000479000"/>
    </source>
</evidence>
<dbReference type="Proteomes" id="UP000479000">
    <property type="component" value="Unassembled WGS sequence"/>
</dbReference>
<protein>
    <submittedName>
        <fullName evidence="1">Uncharacterized protein</fullName>
    </submittedName>
</protein>
<dbReference type="EMBL" id="CADCXU010005932">
    <property type="protein sequence ID" value="CAA9997775.1"/>
    <property type="molecule type" value="Genomic_DNA"/>
</dbReference>
<sequence>MVWYWDGGQGACARGDGLGGSPGGGTPAPYRPLPKASACSDIINRLAACRSASRSSAVCLLEQFRCLQTVRQSCRMNIELHSYSGRTWRMEIQTPKNGISSMDKLDAIQVKKRSNDPDSWSSFALAGIGTF</sequence>
<name>A0A6H5G631_9HEMI</name>
<gene>
    <name evidence="1" type="ORF">NTEN_LOCUS4069</name>
</gene>
<keyword evidence="2" id="KW-1185">Reference proteome</keyword>
<evidence type="ECO:0000313" key="1">
    <source>
        <dbReference type="EMBL" id="CAA9997775.1"/>
    </source>
</evidence>